<dbReference type="EMBL" id="CAJVQB010136198">
    <property type="protein sequence ID" value="CAG8854323.1"/>
    <property type="molecule type" value="Genomic_DNA"/>
</dbReference>
<feature type="non-terminal residue" evidence="1">
    <location>
        <position position="1"/>
    </location>
</feature>
<accession>A0ABN7XIX8</accession>
<proteinExistence type="predicted"/>
<name>A0ABN7XIX8_GIGMA</name>
<evidence type="ECO:0000313" key="1">
    <source>
        <dbReference type="EMBL" id="CAG8854323.1"/>
    </source>
</evidence>
<comment type="caution">
    <text evidence="1">The sequence shown here is derived from an EMBL/GenBank/DDBJ whole genome shotgun (WGS) entry which is preliminary data.</text>
</comment>
<reference evidence="1 2" key="1">
    <citation type="submission" date="2021-06" db="EMBL/GenBank/DDBJ databases">
        <authorList>
            <person name="Kallberg Y."/>
            <person name="Tangrot J."/>
            <person name="Rosling A."/>
        </authorList>
    </citation>
    <scope>NUCLEOTIDE SEQUENCE [LARGE SCALE GENOMIC DNA]</scope>
    <source>
        <strain evidence="1 2">120-4 pot B 10/14</strain>
    </source>
</reference>
<dbReference type="Proteomes" id="UP000789901">
    <property type="component" value="Unassembled WGS sequence"/>
</dbReference>
<evidence type="ECO:0000313" key="2">
    <source>
        <dbReference type="Proteomes" id="UP000789901"/>
    </source>
</evidence>
<gene>
    <name evidence="1" type="ORF">GMARGA_LOCUS43144</name>
</gene>
<organism evidence="1 2">
    <name type="scientific">Gigaspora margarita</name>
    <dbReference type="NCBI Taxonomy" id="4874"/>
    <lineage>
        <taxon>Eukaryota</taxon>
        <taxon>Fungi</taxon>
        <taxon>Fungi incertae sedis</taxon>
        <taxon>Mucoromycota</taxon>
        <taxon>Glomeromycotina</taxon>
        <taxon>Glomeromycetes</taxon>
        <taxon>Diversisporales</taxon>
        <taxon>Gigasporaceae</taxon>
        <taxon>Gigaspora</taxon>
    </lineage>
</organism>
<sequence length="144" mass="16830">ESKKPGADPSNDKRKQLQEQCDQINGMFCFYEDKFKKFMTKELLKLLHKITVYDIPGSLIGRCRLFRQNIYVPSKRQLKHHTVDYLESLVGIKEILNKLVNEGNNSDNVEQISIHNGTIIKYDEFEYYDNGTSFITLETLHKAK</sequence>
<keyword evidence="2" id="KW-1185">Reference proteome</keyword>
<protein>
    <submittedName>
        <fullName evidence="1">19073_t:CDS:1</fullName>
    </submittedName>
</protein>
<feature type="non-terminal residue" evidence="1">
    <location>
        <position position="144"/>
    </location>
</feature>